<proteinExistence type="predicted"/>
<gene>
    <name evidence="1" type="ORF">SCALOS_LOCUS10588</name>
</gene>
<comment type="caution">
    <text evidence="1">The sequence shown here is derived from an EMBL/GenBank/DDBJ whole genome shotgun (WGS) entry which is preliminary data.</text>
</comment>
<evidence type="ECO:0000313" key="1">
    <source>
        <dbReference type="EMBL" id="CAG8703603.1"/>
    </source>
</evidence>
<keyword evidence="2" id="KW-1185">Reference proteome</keyword>
<evidence type="ECO:0000313" key="2">
    <source>
        <dbReference type="Proteomes" id="UP000789860"/>
    </source>
</evidence>
<organism evidence="1 2">
    <name type="scientific">Scutellospora calospora</name>
    <dbReference type="NCBI Taxonomy" id="85575"/>
    <lineage>
        <taxon>Eukaryota</taxon>
        <taxon>Fungi</taxon>
        <taxon>Fungi incertae sedis</taxon>
        <taxon>Mucoromycota</taxon>
        <taxon>Glomeromycotina</taxon>
        <taxon>Glomeromycetes</taxon>
        <taxon>Diversisporales</taxon>
        <taxon>Gigasporaceae</taxon>
        <taxon>Scutellospora</taxon>
    </lineage>
</organism>
<feature type="non-terminal residue" evidence="1">
    <location>
        <position position="127"/>
    </location>
</feature>
<sequence>TNSTSQIVHMTTILFNYAEISPVPYYSKYNLPIHNPRGVDAFILKTVCQKQFMFNLAYSYNFEKSSWSWISDLSNKTDLIEMLTIHSYDIDIAKKYHRKFNKTKLIDCIELDLKNTKNYVEAAKTFL</sequence>
<dbReference type="EMBL" id="CAJVPM010040537">
    <property type="protein sequence ID" value="CAG8703603.1"/>
    <property type="molecule type" value="Genomic_DNA"/>
</dbReference>
<feature type="non-terminal residue" evidence="1">
    <location>
        <position position="1"/>
    </location>
</feature>
<name>A0ACA9PFK9_9GLOM</name>
<reference evidence="1" key="1">
    <citation type="submission" date="2021-06" db="EMBL/GenBank/DDBJ databases">
        <authorList>
            <person name="Kallberg Y."/>
            <person name="Tangrot J."/>
            <person name="Rosling A."/>
        </authorList>
    </citation>
    <scope>NUCLEOTIDE SEQUENCE</scope>
    <source>
        <strain evidence="1">AU212A</strain>
    </source>
</reference>
<accession>A0ACA9PFK9</accession>
<protein>
    <submittedName>
        <fullName evidence="1">7685_t:CDS:1</fullName>
    </submittedName>
</protein>
<dbReference type="Proteomes" id="UP000789860">
    <property type="component" value="Unassembled WGS sequence"/>
</dbReference>